<proteinExistence type="predicted"/>
<evidence type="ECO:0000313" key="2">
    <source>
        <dbReference type="Proteomes" id="UP000095621"/>
    </source>
</evidence>
<reference evidence="1 2" key="1">
    <citation type="submission" date="2015-09" db="EMBL/GenBank/DDBJ databases">
        <authorList>
            <consortium name="Pathogen Informatics"/>
        </authorList>
    </citation>
    <scope>NUCLEOTIDE SEQUENCE [LARGE SCALE GENOMIC DNA]</scope>
    <source>
        <strain evidence="1 2">2789STDY5834875</strain>
    </source>
</reference>
<protein>
    <submittedName>
        <fullName evidence="1">Uncharacterized protein</fullName>
    </submittedName>
</protein>
<dbReference type="EMBL" id="CZBU01000008">
    <property type="protein sequence ID" value="CUQ79232.1"/>
    <property type="molecule type" value="Genomic_DNA"/>
</dbReference>
<accession>A0A174YZT4</accession>
<sequence>MRRKLIEKTAILVVSITVISGCGVSYKDYSDTNVTQEDIEKPDEIETRCEYVIEDEVAKLPSDVVIIDDYSKEGTIFTSPHLNYDISIKVNKVILADNMDGYKEIGGTDSNFMEWIEQVSEREAGFTNIYDKDNGMFYSRYEGVGTKIFMISAELDNNSESEATINIDGIRPYYMDKGNGEIKRLNISESIFHDYAESTGADRGYITLMAGERRNIVLCMVEPDKIIQSYYKNEDDKIVAAATEDIDYDNIYLRLSLLGVQQVANGENFIKVNIE</sequence>
<dbReference type="Proteomes" id="UP000095621">
    <property type="component" value="Unassembled WGS sequence"/>
</dbReference>
<dbReference type="PROSITE" id="PS51257">
    <property type="entry name" value="PROKAR_LIPOPROTEIN"/>
    <property type="match status" value="1"/>
</dbReference>
<name>A0A174YZT4_9FIRM</name>
<evidence type="ECO:0000313" key="1">
    <source>
        <dbReference type="EMBL" id="CUQ79232.1"/>
    </source>
</evidence>
<gene>
    <name evidence="1" type="ORF">ERS852490_02896</name>
</gene>
<organism evidence="1 2">
    <name type="scientific">Lachnospira eligens</name>
    <dbReference type="NCBI Taxonomy" id="39485"/>
    <lineage>
        <taxon>Bacteria</taxon>
        <taxon>Bacillati</taxon>
        <taxon>Bacillota</taxon>
        <taxon>Clostridia</taxon>
        <taxon>Lachnospirales</taxon>
        <taxon>Lachnospiraceae</taxon>
        <taxon>Lachnospira</taxon>
    </lineage>
</organism>
<dbReference type="RefSeq" id="WP_055216695.1">
    <property type="nucleotide sequence ID" value="NZ_CZBU01000008.1"/>
</dbReference>
<dbReference type="AlphaFoldDB" id="A0A174YZT4"/>